<proteinExistence type="predicted"/>
<gene>
    <name evidence="2" type="ORF">PIB30_003060</name>
</gene>
<name>A0ABU6X168_9FABA</name>
<feature type="signal peptide" evidence="1">
    <location>
        <begin position="1"/>
        <end position="22"/>
    </location>
</feature>
<reference evidence="2 3" key="1">
    <citation type="journal article" date="2023" name="Plants (Basel)">
        <title>Bridging the Gap: Combining Genomics and Transcriptomics Approaches to Understand Stylosanthes scabra, an Orphan Legume from the Brazilian Caatinga.</title>
        <authorList>
            <person name="Ferreira-Neto J.R.C."/>
            <person name="da Silva M.D."/>
            <person name="Binneck E."/>
            <person name="de Melo N.F."/>
            <person name="da Silva R.H."/>
            <person name="de Melo A.L.T.M."/>
            <person name="Pandolfi V."/>
            <person name="Bustamante F.O."/>
            <person name="Brasileiro-Vidal A.C."/>
            <person name="Benko-Iseppon A.M."/>
        </authorList>
    </citation>
    <scope>NUCLEOTIDE SEQUENCE [LARGE SCALE GENOMIC DNA]</scope>
    <source>
        <tissue evidence="2">Leaves</tissue>
    </source>
</reference>
<comment type="caution">
    <text evidence="2">The sequence shown here is derived from an EMBL/GenBank/DDBJ whole genome shotgun (WGS) entry which is preliminary data.</text>
</comment>
<sequence length="161" mass="18750">MKEMRRWRLKLLLLPSPLLLRGKNTLDLGFSGKLKTKYSFINKKDALSGFSREVARFGNMCKDPYWNNLDRYFLRLDLDHVLADVQSKEEVEKTMQEIISPAQHSAVPECFKDFYSYAFQFCLTELSGHVEIKQLADPKEDDTSIRITEIALEMKLLVQIV</sequence>
<dbReference type="PANTHER" id="PTHR31730">
    <property type="entry name" value="OS01G0873900 PROTEIN"/>
    <property type="match status" value="1"/>
</dbReference>
<evidence type="ECO:0000256" key="1">
    <source>
        <dbReference type="SAM" id="SignalP"/>
    </source>
</evidence>
<keyword evidence="1" id="KW-0732">Signal</keyword>
<accession>A0ABU6X168</accession>
<dbReference type="PANTHER" id="PTHR31730:SF18">
    <property type="entry name" value="PROTEIN PSK SIMULATOR 2"/>
    <property type="match status" value="1"/>
</dbReference>
<feature type="chain" id="PRO_5047377252" evidence="1">
    <location>
        <begin position="23"/>
        <end position="161"/>
    </location>
</feature>
<protein>
    <submittedName>
        <fullName evidence="2">Uncharacterized protein</fullName>
    </submittedName>
</protein>
<keyword evidence="3" id="KW-1185">Reference proteome</keyword>
<dbReference type="EMBL" id="JASCZI010211454">
    <property type="protein sequence ID" value="MED6191717.1"/>
    <property type="molecule type" value="Genomic_DNA"/>
</dbReference>
<dbReference type="InterPro" id="IPR045021">
    <property type="entry name" value="PSI1/2/3"/>
</dbReference>
<organism evidence="2 3">
    <name type="scientific">Stylosanthes scabra</name>
    <dbReference type="NCBI Taxonomy" id="79078"/>
    <lineage>
        <taxon>Eukaryota</taxon>
        <taxon>Viridiplantae</taxon>
        <taxon>Streptophyta</taxon>
        <taxon>Embryophyta</taxon>
        <taxon>Tracheophyta</taxon>
        <taxon>Spermatophyta</taxon>
        <taxon>Magnoliopsida</taxon>
        <taxon>eudicotyledons</taxon>
        <taxon>Gunneridae</taxon>
        <taxon>Pentapetalae</taxon>
        <taxon>rosids</taxon>
        <taxon>fabids</taxon>
        <taxon>Fabales</taxon>
        <taxon>Fabaceae</taxon>
        <taxon>Papilionoideae</taxon>
        <taxon>50 kb inversion clade</taxon>
        <taxon>dalbergioids sensu lato</taxon>
        <taxon>Dalbergieae</taxon>
        <taxon>Pterocarpus clade</taxon>
        <taxon>Stylosanthes</taxon>
    </lineage>
</organism>
<evidence type="ECO:0000313" key="2">
    <source>
        <dbReference type="EMBL" id="MED6191717.1"/>
    </source>
</evidence>
<dbReference type="Proteomes" id="UP001341840">
    <property type="component" value="Unassembled WGS sequence"/>
</dbReference>
<evidence type="ECO:0000313" key="3">
    <source>
        <dbReference type="Proteomes" id="UP001341840"/>
    </source>
</evidence>